<accession>A0AA41G1Z2</accession>
<gene>
    <name evidence="1" type="ORF">KTS37_14060</name>
</gene>
<keyword evidence="2" id="KW-1185">Reference proteome</keyword>
<dbReference type="AlphaFoldDB" id="A0AA41G1Z2"/>
<proteinExistence type="predicted"/>
<dbReference type="EMBL" id="JAHQXE010000004">
    <property type="protein sequence ID" value="MBV0902915.1"/>
    <property type="molecule type" value="Genomic_DNA"/>
</dbReference>
<sequence length="183" mass="21792">MYPADDDTSVEVDISPRDVAILKVRIKYPTASVREIRDILEEEYDISLSHNRVNDILREIKSKGLFQEAIDPNKDLFEYHLFRIAFHYPSFEERWEECYTDIVNDSHVVMFFNADDYHQWQFITQFLSSEESEQWKHQFFKKHGDLIAQFDKTALPSVHKFNTDAGIFDDILKQTEEGEQYLE</sequence>
<evidence type="ECO:0000313" key="2">
    <source>
        <dbReference type="Proteomes" id="UP001166304"/>
    </source>
</evidence>
<reference evidence="1" key="1">
    <citation type="submission" date="2021-06" db="EMBL/GenBank/DDBJ databases">
        <title>New haloarchaea isolates fom saline soil.</title>
        <authorList>
            <person name="Duran-Viseras A."/>
            <person name="Sanchez-Porro C.S."/>
            <person name="Ventosa A."/>
        </authorList>
    </citation>
    <scope>NUCLEOTIDE SEQUENCE</scope>
    <source>
        <strain evidence="1">JCM 18369</strain>
    </source>
</reference>
<evidence type="ECO:0000313" key="1">
    <source>
        <dbReference type="EMBL" id="MBV0902915.1"/>
    </source>
</evidence>
<dbReference type="RefSeq" id="WP_162414477.1">
    <property type="nucleotide sequence ID" value="NZ_JAHQXE010000004.1"/>
</dbReference>
<comment type="caution">
    <text evidence="1">The sequence shown here is derived from an EMBL/GenBank/DDBJ whole genome shotgun (WGS) entry which is preliminary data.</text>
</comment>
<organism evidence="1 2">
    <name type="scientific">Haloarcula salina</name>
    <dbReference type="NCBI Taxonomy" id="1429914"/>
    <lineage>
        <taxon>Archaea</taxon>
        <taxon>Methanobacteriati</taxon>
        <taxon>Methanobacteriota</taxon>
        <taxon>Stenosarchaea group</taxon>
        <taxon>Halobacteria</taxon>
        <taxon>Halobacteriales</taxon>
        <taxon>Haloarculaceae</taxon>
        <taxon>Haloarcula</taxon>
    </lineage>
</organism>
<dbReference type="Proteomes" id="UP001166304">
    <property type="component" value="Unassembled WGS sequence"/>
</dbReference>
<name>A0AA41G1Z2_9EURY</name>
<protein>
    <submittedName>
        <fullName evidence="1">Helix-turn-helix domain-containing protein</fullName>
    </submittedName>
</protein>